<organism evidence="3 4">
    <name type="scientific">Magnetospirillum fulvum</name>
    <name type="common">Rhodospirillum fulvum</name>
    <dbReference type="NCBI Taxonomy" id="1082"/>
    <lineage>
        <taxon>Bacteria</taxon>
        <taxon>Pseudomonadati</taxon>
        <taxon>Pseudomonadota</taxon>
        <taxon>Alphaproteobacteria</taxon>
        <taxon>Rhodospirillales</taxon>
        <taxon>Rhodospirillaceae</taxon>
        <taxon>Magnetospirillum</taxon>
    </lineage>
</organism>
<name>A0A1H6HI37_MAGFU</name>
<dbReference type="AlphaFoldDB" id="A0A1H6HI37"/>
<keyword evidence="1" id="KW-1188">Viral release from host cell</keyword>
<evidence type="ECO:0000313" key="4">
    <source>
        <dbReference type="Proteomes" id="UP000182983"/>
    </source>
</evidence>
<evidence type="ECO:0000256" key="1">
    <source>
        <dbReference type="ARBA" id="ARBA00022612"/>
    </source>
</evidence>
<dbReference type="EMBL" id="FNWO01000006">
    <property type="protein sequence ID" value="SEH35477.1"/>
    <property type="molecule type" value="Genomic_DNA"/>
</dbReference>
<dbReference type="PANTHER" id="PTHR37813:SF1">
    <property type="entry name" value="FELS-2 PROPHAGE PROTEIN"/>
    <property type="match status" value="1"/>
</dbReference>
<dbReference type="NCBIfam" id="TIGR01760">
    <property type="entry name" value="tape_meas_TP901"/>
    <property type="match status" value="1"/>
</dbReference>
<protein>
    <submittedName>
        <fullName evidence="3">Phage tail tape measure protein, TP901 family, core region</fullName>
    </submittedName>
</protein>
<dbReference type="PANTHER" id="PTHR37813">
    <property type="entry name" value="FELS-2 PROPHAGE PROTEIN"/>
    <property type="match status" value="1"/>
</dbReference>
<feature type="domain" description="Phage tail tape measure protein" evidence="2">
    <location>
        <begin position="235"/>
        <end position="433"/>
    </location>
</feature>
<dbReference type="InterPro" id="IPR010090">
    <property type="entry name" value="Phage_tape_meas"/>
</dbReference>
<keyword evidence="4" id="KW-1185">Reference proteome</keyword>
<dbReference type="Proteomes" id="UP000182983">
    <property type="component" value="Unassembled WGS sequence"/>
</dbReference>
<sequence length="847" mass="86284">MERNLALSLVIGATVGSSMRTAVGSTISEVGRLGAAVRDAEKGKADALKETAKVERTQQQLQAYRTLGREVLAAGRAHRDAQEKVKALAREIGASAAPTKAQEKALEDARKVVTRSAAAEEAKKQRLIALRGELKAAGVDTTKLADAERKLTADLGSAKAKVEDTTRSIGRLGDAIDRVEKRREIGTELGKTIGTVGAAYMALRQPVKEAGDFEHHLRAFGNTANMTAGELEGVRKKIRAMSSEVLQSNEALLSGVEVLVGKGMDAREALTAIGSIGRAATGASMDDMANLSYSVISNLHVPVDQLGKALNIMAAAGKEGGFELKNMAQQFPQLTAAAASLGLTGTEAVASLGAALQVAMKGASDPSTAANNLANFLGKIASPETVKNFEKLGIDIKQALADGAASGENPMETVMRQIAEATGADLDKAMADAFDGNGKMVEGAADRIAERFKLGELFGDKQVQDFLAPMLAGYQDYLKIKQKAAGATGVVDKDFANMAGTFNKASERLGLAWSNIKEGVGASLLPVLTPLTNSLATAAEGVADLTEQFPLLTAGVVTVGGGFLAFRTAALTARYGATFLRGGLRAVVGETVNAGRTSGTAAGAVGRLGAAMGATGGRMGTTITRLRQYTAAANAAATASGRLANAQGGVGEVGGIGGGAGRLGKALRFGGKALGAAGLIVNAGFAAKDLMDPALSRENKGASVGNLAGGLGGAAAGAAIGSFVPLVGTAIGALIGGALGAFGGEKLGALAGRTGVGQTVGGIMAATAATTPALAANVMPPPQAPPAIERAGPERNIPAAATTYNTFHITIQTQPGQDTKAIGEEVRRQLETHIRMVGERQRGALYD</sequence>
<proteinExistence type="predicted"/>
<reference evidence="4" key="1">
    <citation type="submission" date="2016-10" db="EMBL/GenBank/DDBJ databases">
        <authorList>
            <person name="Varghese N."/>
            <person name="Submissions S."/>
        </authorList>
    </citation>
    <scope>NUCLEOTIDE SEQUENCE [LARGE SCALE GENOMIC DNA]</scope>
    <source>
        <strain evidence="4">DSM 13234</strain>
    </source>
</reference>
<accession>A0A1H6HI37</accession>
<dbReference type="OrthoDB" id="8019720at2"/>
<gene>
    <name evidence="3" type="ORF">SAMN04244559_01783</name>
</gene>
<dbReference type="RefSeq" id="WP_074767690.1">
    <property type="nucleotide sequence ID" value="NZ_FNWO01000006.1"/>
</dbReference>
<dbReference type="Pfam" id="PF10145">
    <property type="entry name" value="PhageMin_Tail"/>
    <property type="match status" value="1"/>
</dbReference>
<evidence type="ECO:0000313" key="3">
    <source>
        <dbReference type="EMBL" id="SEH35477.1"/>
    </source>
</evidence>
<evidence type="ECO:0000259" key="2">
    <source>
        <dbReference type="Pfam" id="PF10145"/>
    </source>
</evidence>